<accession>A0AAW2Z7U2</accession>
<feature type="compositionally biased region" description="Polar residues" evidence="1">
    <location>
        <begin position="772"/>
        <end position="800"/>
    </location>
</feature>
<name>A0AAW2Z7U2_9EUKA</name>
<evidence type="ECO:0000313" key="3">
    <source>
        <dbReference type="Proteomes" id="UP001431209"/>
    </source>
</evidence>
<feature type="compositionally biased region" description="Polar residues" evidence="1">
    <location>
        <begin position="650"/>
        <end position="659"/>
    </location>
</feature>
<proteinExistence type="predicted"/>
<dbReference type="Proteomes" id="UP001431209">
    <property type="component" value="Unassembled WGS sequence"/>
</dbReference>
<reference evidence="2 3" key="1">
    <citation type="submission" date="2024-03" db="EMBL/GenBank/DDBJ databases">
        <title>The Acrasis kona genome and developmental transcriptomes reveal deep origins of eukaryotic multicellular pathways.</title>
        <authorList>
            <person name="Sheikh S."/>
            <person name="Fu C.-J."/>
            <person name="Brown M.W."/>
            <person name="Baldauf S.L."/>
        </authorList>
    </citation>
    <scope>NUCLEOTIDE SEQUENCE [LARGE SCALE GENOMIC DNA]</scope>
    <source>
        <strain evidence="2 3">ATCC MYA-3509</strain>
    </source>
</reference>
<keyword evidence="3" id="KW-1185">Reference proteome</keyword>
<gene>
    <name evidence="2" type="ORF">AKO1_002156</name>
</gene>
<feature type="compositionally biased region" description="Low complexity" evidence="1">
    <location>
        <begin position="126"/>
        <end position="137"/>
    </location>
</feature>
<organism evidence="2 3">
    <name type="scientific">Acrasis kona</name>
    <dbReference type="NCBI Taxonomy" id="1008807"/>
    <lineage>
        <taxon>Eukaryota</taxon>
        <taxon>Discoba</taxon>
        <taxon>Heterolobosea</taxon>
        <taxon>Tetramitia</taxon>
        <taxon>Eutetramitia</taxon>
        <taxon>Acrasidae</taxon>
        <taxon>Acrasis</taxon>
    </lineage>
</organism>
<dbReference type="AlphaFoldDB" id="A0AAW2Z7U2"/>
<feature type="region of interest" description="Disordered" evidence="1">
    <location>
        <begin position="112"/>
        <end position="137"/>
    </location>
</feature>
<evidence type="ECO:0000313" key="2">
    <source>
        <dbReference type="EMBL" id="KAL0485882.1"/>
    </source>
</evidence>
<comment type="caution">
    <text evidence="2">The sequence shown here is derived from an EMBL/GenBank/DDBJ whole genome shotgun (WGS) entry which is preliminary data.</text>
</comment>
<dbReference type="EMBL" id="JAOPGA020001179">
    <property type="protein sequence ID" value="KAL0485882.1"/>
    <property type="molecule type" value="Genomic_DNA"/>
</dbReference>
<protein>
    <submittedName>
        <fullName evidence="2">Uncharacterized protein</fullName>
    </submittedName>
</protein>
<sequence length="831" mass="94651">MNIIVSSSFPPTQTAIEPNDDISLHFRNEKPITCKSFLISHNHNTDVIISARVTRSLFLFTDYQSLSVDPVTYRFFPTHKPCEYGPPIRLSNNISYESIRPINLNNTNNIINQTRTNSTGKLPAHSPTNASPPTSTSPIQYMMPNVNGSLSLYEYVTAKSLRDSLVYHLLHLHKLRRRVNLLVVTDQLQMDPEDDSDHDPDDDMEQYQATGLYHYMMRGLLRSDLISEKCMLDDRDSLFDWFKQCVNLIVNPPLSEIERYVFKSNDTNADRSLQLFRYNKSGFMGASTDSLAQLVMGMDNDEAPHFSPDRFQEHLISDSVDEDNDSWCRVESDIDGIVILSTEDVALPDELKQRLRSLEGFPVLFAFYGLEKCTDVYDAIRKKESTNQDVFNVYTNSHKPFIIHDYKPTLDTITPQHHQHHHNTGNVQDEITLCKFFCECLDVSLERNICSHDLKEVEIVSSLQNVTNLFLSTKRDANKKIEIKDLQELDQQRKSVWFFGLDNEKDSVSSAVNSVHYCCHDQEEEDLSCAASASTTTTASNASSPPPNILICVRSREQFVNGRQAMPKRHAIYASNQKSIKKQHKSDDDFYDQLNVKNGMVEHSVGSTESNGGLYIRRNLSELWGTESSSHSKKSKRRRRKSSSNKPIAINNNGNQQHPNIPVDDLVMIDHQSTNHQLFNLAPDSLPEYEKYTFYASNYGRFDDFTLLTTSDDHHHHRDVISSGLVSLNHDEAHGIVGSVKNVAHSSNSNNSGSDNERHSIIVMDPTPIQNTLNQDQSTSFGQEGSFGSNTKHAKQTTADKNSKKNNHKRYKREYVMMTLWCCVLSCLEER</sequence>
<feature type="compositionally biased region" description="Basic residues" evidence="1">
    <location>
        <begin position="631"/>
        <end position="643"/>
    </location>
</feature>
<evidence type="ECO:0000256" key="1">
    <source>
        <dbReference type="SAM" id="MobiDB-lite"/>
    </source>
</evidence>
<feature type="region of interest" description="Disordered" evidence="1">
    <location>
        <begin position="625"/>
        <end position="660"/>
    </location>
</feature>
<feature type="region of interest" description="Disordered" evidence="1">
    <location>
        <begin position="772"/>
        <end position="807"/>
    </location>
</feature>